<proteinExistence type="predicted"/>
<reference evidence="1 2" key="1">
    <citation type="submission" date="2015-10" db="EMBL/GenBank/DDBJ databases">
        <title>Draft genome sequence of Streptomyces caeruleatus NRRL B-24802, type strain for the species Streptomyces caeruleatus.</title>
        <authorList>
            <person name="Ruckert C."/>
            <person name="Winkler A."/>
            <person name="Kalinowski J."/>
            <person name="Kampfer P."/>
            <person name="Glaeser S."/>
        </authorList>
    </citation>
    <scope>NUCLEOTIDE SEQUENCE [LARGE SCALE GENOMIC DNA]</scope>
    <source>
        <strain evidence="1 2">NRRL B-24802</strain>
    </source>
</reference>
<keyword evidence="2" id="KW-1185">Reference proteome</keyword>
<organism evidence="1 2">
    <name type="scientific">Streptomyces caeruleatus</name>
    <dbReference type="NCBI Taxonomy" id="661399"/>
    <lineage>
        <taxon>Bacteria</taxon>
        <taxon>Bacillati</taxon>
        <taxon>Actinomycetota</taxon>
        <taxon>Actinomycetes</taxon>
        <taxon>Kitasatosporales</taxon>
        <taxon>Streptomycetaceae</taxon>
        <taxon>Streptomyces</taxon>
    </lineage>
</organism>
<comment type="caution">
    <text evidence="1">The sequence shown here is derived from an EMBL/GenBank/DDBJ whole genome shotgun (WGS) entry which is preliminary data.</text>
</comment>
<gene>
    <name evidence="1" type="ORF">AQJ67_37015</name>
</gene>
<sequence>MELELNLDTRSHLGTALALRRNPPYQHTLIAAGNWYIRVMDPDFAPRVAKALHAVVLKPLGETSSPGQPPYEDQLPEIPDKPAYKNLDALADKVDAAVGCTGRDDDDNDPALNWRFLNCTTGRGGQQRQEYCADLAVYDDARSRDEGLWSQITGGQTPKGLVAGSNWSVALCDEALVDDVVKRVGGVEVR</sequence>
<evidence type="ECO:0000313" key="1">
    <source>
        <dbReference type="EMBL" id="KUN94529.1"/>
    </source>
</evidence>
<name>A0A117RJP4_9ACTN</name>
<dbReference type="Proteomes" id="UP000053429">
    <property type="component" value="Unassembled WGS sequence"/>
</dbReference>
<accession>A0A117RJP4</accession>
<dbReference type="AlphaFoldDB" id="A0A117RJP4"/>
<dbReference type="EMBL" id="LMWY01000051">
    <property type="protein sequence ID" value="KUN94529.1"/>
    <property type="molecule type" value="Genomic_DNA"/>
</dbReference>
<evidence type="ECO:0000313" key="2">
    <source>
        <dbReference type="Proteomes" id="UP000053429"/>
    </source>
</evidence>
<protein>
    <submittedName>
        <fullName evidence="1">Uncharacterized protein</fullName>
    </submittedName>
</protein>